<dbReference type="Proteomes" id="UP001139384">
    <property type="component" value="Unassembled WGS sequence"/>
</dbReference>
<dbReference type="AlphaFoldDB" id="A0A9X1TQT5"/>
<evidence type="ECO:0000313" key="4">
    <source>
        <dbReference type="Proteomes" id="UP001139384"/>
    </source>
</evidence>
<feature type="signal peptide" evidence="2">
    <location>
        <begin position="1"/>
        <end position="21"/>
    </location>
</feature>
<comment type="caution">
    <text evidence="3">The sequence shown here is derived from an EMBL/GenBank/DDBJ whole genome shotgun (WGS) entry which is preliminary data.</text>
</comment>
<proteinExistence type="predicted"/>
<protein>
    <recommendedName>
        <fullName evidence="5">Secreted protein</fullName>
    </recommendedName>
</protein>
<feature type="compositionally biased region" description="Pro residues" evidence="1">
    <location>
        <begin position="41"/>
        <end position="52"/>
    </location>
</feature>
<keyword evidence="2" id="KW-0732">Signal</keyword>
<gene>
    <name evidence="3" type="ORF">L0P92_38985</name>
</gene>
<name>A0A9X1TQT5_STRM4</name>
<keyword evidence="4" id="KW-1185">Reference proteome</keyword>
<feature type="region of interest" description="Disordered" evidence="1">
    <location>
        <begin position="26"/>
        <end position="76"/>
    </location>
</feature>
<evidence type="ECO:0000256" key="2">
    <source>
        <dbReference type="SAM" id="SignalP"/>
    </source>
</evidence>
<sequence>MSRLARTLAAIAVAVGIAGYAATEYLDASTPDARPTTPTSPYTPEPTPPDCTPVPRATSRPTTLPPALPTANPMDPPVEAHLCVGWHATVEER</sequence>
<evidence type="ECO:0008006" key="5">
    <source>
        <dbReference type="Google" id="ProtNLM"/>
    </source>
</evidence>
<dbReference type="EMBL" id="JAKEIP010000313">
    <property type="protein sequence ID" value="MCF1599500.1"/>
    <property type="molecule type" value="Genomic_DNA"/>
</dbReference>
<evidence type="ECO:0000313" key="3">
    <source>
        <dbReference type="EMBL" id="MCF1599500.1"/>
    </source>
</evidence>
<accession>A0A9X1TQT5</accession>
<feature type="chain" id="PRO_5040896935" description="Secreted protein" evidence="2">
    <location>
        <begin position="22"/>
        <end position="93"/>
    </location>
</feature>
<feature type="compositionally biased region" description="Low complexity" evidence="1">
    <location>
        <begin position="53"/>
        <end position="62"/>
    </location>
</feature>
<reference evidence="3" key="1">
    <citation type="submission" date="2022-01" db="EMBL/GenBank/DDBJ databases">
        <title>Draft Genome Sequences of Seven Type Strains of the Genus Streptomyces.</title>
        <authorList>
            <person name="Aziz S."/>
            <person name="Coretto E."/>
            <person name="Chronakova A."/>
            <person name="Sproer C."/>
            <person name="Huber K."/>
            <person name="Nouioui I."/>
            <person name="Gross H."/>
        </authorList>
    </citation>
    <scope>NUCLEOTIDE SEQUENCE</scope>
    <source>
        <strain evidence="3">DSM 103493</strain>
    </source>
</reference>
<organism evidence="3 4">
    <name type="scientific">Streptomyces muensis</name>
    <dbReference type="NCBI Taxonomy" id="1077944"/>
    <lineage>
        <taxon>Bacteria</taxon>
        <taxon>Bacillati</taxon>
        <taxon>Actinomycetota</taxon>
        <taxon>Actinomycetes</taxon>
        <taxon>Kitasatosporales</taxon>
        <taxon>Streptomycetaceae</taxon>
        <taxon>Streptomyces</taxon>
    </lineage>
</organism>
<dbReference type="RefSeq" id="WP_234767871.1">
    <property type="nucleotide sequence ID" value="NZ_JAKEIP010000313.1"/>
</dbReference>
<evidence type="ECO:0000256" key="1">
    <source>
        <dbReference type="SAM" id="MobiDB-lite"/>
    </source>
</evidence>